<sequence>MWIVDFGLFANKWNRQIVSTAELFAAIQALGSTDSAEVAICTDSSYVYGGAAGSARRWKVRGWKNTKGAVVPNTALRDALMDEVDRQGRVVEWVKIPSGVKGNA</sequence>
<dbReference type="SUPFAM" id="SSF53098">
    <property type="entry name" value="Ribonuclease H-like"/>
    <property type="match status" value="1"/>
</dbReference>
<organism evidence="2">
    <name type="scientific">Eutreptiella gymnastica</name>
    <dbReference type="NCBI Taxonomy" id="73025"/>
    <lineage>
        <taxon>Eukaryota</taxon>
        <taxon>Discoba</taxon>
        <taxon>Euglenozoa</taxon>
        <taxon>Euglenida</taxon>
        <taxon>Spirocuta</taxon>
        <taxon>Euglenophyceae</taxon>
        <taxon>Eutreptiales</taxon>
        <taxon>Eutreptiaceae</taxon>
        <taxon>Eutreptiella</taxon>
    </lineage>
</organism>
<dbReference type="AlphaFoldDB" id="A0A7S1NPN4"/>
<dbReference type="InterPro" id="IPR012337">
    <property type="entry name" value="RNaseH-like_sf"/>
</dbReference>
<feature type="domain" description="RNase H type-1" evidence="1">
    <location>
        <begin position="1"/>
        <end position="104"/>
    </location>
</feature>
<dbReference type="Gene3D" id="3.30.420.10">
    <property type="entry name" value="Ribonuclease H-like superfamily/Ribonuclease H"/>
    <property type="match status" value="1"/>
</dbReference>
<gene>
    <name evidence="2" type="ORF">EGYM00392_LOCUS44371</name>
</gene>
<accession>A0A7S1NPN4</accession>
<evidence type="ECO:0000259" key="1">
    <source>
        <dbReference type="PROSITE" id="PS50879"/>
    </source>
</evidence>
<dbReference type="InterPro" id="IPR002156">
    <property type="entry name" value="RNaseH_domain"/>
</dbReference>
<protein>
    <recommendedName>
        <fullName evidence="1">RNase H type-1 domain-containing protein</fullName>
    </recommendedName>
</protein>
<evidence type="ECO:0000313" key="2">
    <source>
        <dbReference type="EMBL" id="CAD9033226.1"/>
    </source>
</evidence>
<dbReference type="Pfam" id="PF00075">
    <property type="entry name" value="RNase_H"/>
    <property type="match status" value="1"/>
</dbReference>
<dbReference type="PROSITE" id="PS50879">
    <property type="entry name" value="RNASE_H_1"/>
    <property type="match status" value="1"/>
</dbReference>
<dbReference type="GO" id="GO:0004523">
    <property type="term" value="F:RNA-DNA hybrid ribonuclease activity"/>
    <property type="evidence" value="ECO:0007669"/>
    <property type="project" value="InterPro"/>
</dbReference>
<proteinExistence type="predicted"/>
<name>A0A7S1NPN4_9EUGL</name>
<dbReference type="GO" id="GO:0003676">
    <property type="term" value="F:nucleic acid binding"/>
    <property type="evidence" value="ECO:0007669"/>
    <property type="project" value="InterPro"/>
</dbReference>
<dbReference type="InterPro" id="IPR036397">
    <property type="entry name" value="RNaseH_sf"/>
</dbReference>
<dbReference type="EMBL" id="HBGA01119616">
    <property type="protein sequence ID" value="CAD9033226.1"/>
    <property type="molecule type" value="Transcribed_RNA"/>
</dbReference>
<reference evidence="2" key="1">
    <citation type="submission" date="2021-01" db="EMBL/GenBank/DDBJ databases">
        <authorList>
            <person name="Corre E."/>
            <person name="Pelletier E."/>
            <person name="Niang G."/>
            <person name="Scheremetjew M."/>
            <person name="Finn R."/>
            <person name="Kale V."/>
            <person name="Holt S."/>
            <person name="Cochrane G."/>
            <person name="Meng A."/>
            <person name="Brown T."/>
            <person name="Cohen L."/>
        </authorList>
    </citation>
    <scope>NUCLEOTIDE SEQUENCE</scope>
    <source>
        <strain evidence="2">NIES-381</strain>
    </source>
</reference>